<evidence type="ECO:0000313" key="2">
    <source>
        <dbReference type="EMBL" id="KAJ7708283.1"/>
    </source>
</evidence>
<protein>
    <submittedName>
        <fullName evidence="2">Uncharacterized protein</fullName>
    </submittedName>
</protein>
<evidence type="ECO:0000313" key="3">
    <source>
        <dbReference type="Proteomes" id="UP001221757"/>
    </source>
</evidence>
<proteinExistence type="predicted"/>
<dbReference type="EMBL" id="JARKIE010000004">
    <property type="protein sequence ID" value="KAJ7708283.1"/>
    <property type="molecule type" value="Genomic_DNA"/>
</dbReference>
<reference evidence="2" key="1">
    <citation type="submission" date="2023-03" db="EMBL/GenBank/DDBJ databases">
        <title>Massive genome expansion in bonnet fungi (Mycena s.s.) driven by repeated elements and novel gene families across ecological guilds.</title>
        <authorList>
            <consortium name="Lawrence Berkeley National Laboratory"/>
            <person name="Harder C.B."/>
            <person name="Miyauchi S."/>
            <person name="Viragh M."/>
            <person name="Kuo A."/>
            <person name="Thoen E."/>
            <person name="Andreopoulos B."/>
            <person name="Lu D."/>
            <person name="Skrede I."/>
            <person name="Drula E."/>
            <person name="Henrissat B."/>
            <person name="Morin E."/>
            <person name="Kohler A."/>
            <person name="Barry K."/>
            <person name="LaButti K."/>
            <person name="Morin E."/>
            <person name="Salamov A."/>
            <person name="Lipzen A."/>
            <person name="Mereny Z."/>
            <person name="Hegedus B."/>
            <person name="Baldrian P."/>
            <person name="Stursova M."/>
            <person name="Weitz H."/>
            <person name="Taylor A."/>
            <person name="Grigoriev I.V."/>
            <person name="Nagy L.G."/>
            <person name="Martin F."/>
            <person name="Kauserud H."/>
        </authorList>
    </citation>
    <scope>NUCLEOTIDE SEQUENCE</scope>
    <source>
        <strain evidence="2">CBHHK067</strain>
    </source>
</reference>
<organism evidence="2 3">
    <name type="scientific">Mycena rosella</name>
    <name type="common">Pink bonnet</name>
    <name type="synonym">Agaricus rosellus</name>
    <dbReference type="NCBI Taxonomy" id="1033263"/>
    <lineage>
        <taxon>Eukaryota</taxon>
        <taxon>Fungi</taxon>
        <taxon>Dikarya</taxon>
        <taxon>Basidiomycota</taxon>
        <taxon>Agaricomycotina</taxon>
        <taxon>Agaricomycetes</taxon>
        <taxon>Agaricomycetidae</taxon>
        <taxon>Agaricales</taxon>
        <taxon>Marasmiineae</taxon>
        <taxon>Mycenaceae</taxon>
        <taxon>Mycena</taxon>
    </lineage>
</organism>
<gene>
    <name evidence="2" type="ORF">B0H17DRAFT_1125046</name>
</gene>
<sequence length="311" mass="35184">MHERRWVHCGARAGAIRAWDSGMRGRSRTQRTPGVRGLRGCAKNCFKAGEAKARSSLSPLEPAAQTDSYDRAVDTEFNPSNSCERMRGPHRQPRPELSREGAVIPESGNKLLGFEVNVIQYKTRTGEKHQGRGRKHRSSGRFKIIGLRPLRALRRSPALTPNKLKIPKQLQVVLYFWLHVRLGGGTFRSGVEIIPFIEIMGLKKPKPVGDGSSYFDIRSLLKFLSDREWYQRQEQTFSCSFMWSLNSIGMLGKPTAGCRAYILLAPLMRALSDFRSWVNSLAELTITRTKTTSNYARENRVGPRILGDLIR</sequence>
<dbReference type="AlphaFoldDB" id="A0AAD7GZE5"/>
<dbReference type="Proteomes" id="UP001221757">
    <property type="component" value="Unassembled WGS sequence"/>
</dbReference>
<feature type="region of interest" description="Disordered" evidence="1">
    <location>
        <begin position="77"/>
        <end position="99"/>
    </location>
</feature>
<keyword evidence="3" id="KW-1185">Reference proteome</keyword>
<comment type="caution">
    <text evidence="2">The sequence shown here is derived from an EMBL/GenBank/DDBJ whole genome shotgun (WGS) entry which is preliminary data.</text>
</comment>
<accession>A0AAD7GZE5</accession>
<evidence type="ECO:0000256" key="1">
    <source>
        <dbReference type="SAM" id="MobiDB-lite"/>
    </source>
</evidence>
<name>A0AAD7GZE5_MYCRO</name>